<organism evidence="2 3">
    <name type="scientific">Candidatus Deianiraea vastatrix</name>
    <dbReference type="NCBI Taxonomy" id="2163644"/>
    <lineage>
        <taxon>Bacteria</taxon>
        <taxon>Pseudomonadati</taxon>
        <taxon>Pseudomonadota</taxon>
        <taxon>Alphaproteobacteria</taxon>
        <taxon>Rickettsiales</taxon>
        <taxon>Candidatus Deianiraeaceae</taxon>
        <taxon>Candidatus Deianiraea</taxon>
    </lineage>
</organism>
<keyword evidence="3" id="KW-1185">Reference proteome</keyword>
<dbReference type="GO" id="GO:0006355">
    <property type="term" value="P:regulation of DNA-templated transcription"/>
    <property type="evidence" value="ECO:0007669"/>
    <property type="project" value="InterPro"/>
</dbReference>
<dbReference type="SMART" id="SM00422">
    <property type="entry name" value="HTH_MERR"/>
    <property type="match status" value="1"/>
</dbReference>
<dbReference type="PROSITE" id="PS50937">
    <property type="entry name" value="HTH_MERR_2"/>
    <property type="match status" value="1"/>
</dbReference>
<gene>
    <name evidence="2" type="ORF">Deia_00300</name>
</gene>
<dbReference type="EMBL" id="CP029077">
    <property type="protein sequence ID" value="QED23107.1"/>
    <property type="molecule type" value="Genomic_DNA"/>
</dbReference>
<dbReference type="GO" id="GO:0003677">
    <property type="term" value="F:DNA binding"/>
    <property type="evidence" value="ECO:0007669"/>
    <property type="project" value="InterPro"/>
</dbReference>
<evidence type="ECO:0000259" key="1">
    <source>
        <dbReference type="PROSITE" id="PS50937"/>
    </source>
</evidence>
<dbReference type="Gene3D" id="1.10.1660.10">
    <property type="match status" value="1"/>
</dbReference>
<dbReference type="OrthoDB" id="9810140at2"/>
<reference evidence="2 3" key="1">
    <citation type="journal article" date="2019" name="ISME J.">
        <title>Deianiraea, an extracellular bacterium associated with the ciliate Paramecium, suggests an alternative scenario for the evolution of Rickettsiales.</title>
        <authorList>
            <person name="Castelli M."/>
            <person name="Sabaneyeva E."/>
            <person name="Lanzoni O."/>
            <person name="Lebedeva N."/>
            <person name="Floriano A.M."/>
            <person name="Gaiarsa S."/>
            <person name="Benken K."/>
            <person name="Modeo L."/>
            <person name="Bandi C."/>
            <person name="Potekhin A."/>
            <person name="Sassera D."/>
            <person name="Petroni G."/>
        </authorList>
    </citation>
    <scope>NUCLEOTIDE SEQUENCE [LARGE SCALE GENOMIC DNA]</scope>
    <source>
        <strain evidence="2">CyL4-1</strain>
    </source>
</reference>
<evidence type="ECO:0000313" key="3">
    <source>
        <dbReference type="Proteomes" id="UP000321934"/>
    </source>
</evidence>
<dbReference type="RefSeq" id="WP_146820399.1">
    <property type="nucleotide sequence ID" value="NZ_CP029077.1"/>
</dbReference>
<evidence type="ECO:0000313" key="2">
    <source>
        <dbReference type="EMBL" id="QED23107.1"/>
    </source>
</evidence>
<feature type="domain" description="HTH merR-type" evidence="1">
    <location>
        <begin position="1"/>
        <end position="24"/>
    </location>
</feature>
<dbReference type="InterPro" id="IPR000551">
    <property type="entry name" value="MerR-type_HTH_dom"/>
</dbReference>
<dbReference type="Proteomes" id="UP000321934">
    <property type="component" value="Chromosome"/>
</dbReference>
<dbReference type="AlphaFoldDB" id="A0A5B8XGT9"/>
<dbReference type="Pfam" id="PF13411">
    <property type="entry name" value="MerR_1"/>
    <property type="match status" value="1"/>
</dbReference>
<name>A0A5B8XGT9_9RICK</name>
<accession>A0A5B8XGT9</accession>
<protein>
    <submittedName>
        <fullName evidence="2">MerR family regulatory protein</fullName>
    </submittedName>
</protein>
<sequence length="129" mass="15058">MYKIGDVAKLTGIKTHTIRFWEKKFPHIKSANEKTRTRYYDSFCISEIIKIRDLLKEHKVTLAGIEKMMHDGKIRPRKIKKMQNIAVQGVLFSDEVSDVKIDGTRLAMVRIGIKKELYVIKNILKDLLK</sequence>
<proteinExistence type="predicted"/>
<dbReference type="InterPro" id="IPR009061">
    <property type="entry name" value="DNA-bd_dom_put_sf"/>
</dbReference>
<dbReference type="SUPFAM" id="SSF46955">
    <property type="entry name" value="Putative DNA-binding domain"/>
    <property type="match status" value="1"/>
</dbReference>